<dbReference type="PROSITE" id="PS00217">
    <property type="entry name" value="SUGAR_TRANSPORT_2"/>
    <property type="match status" value="1"/>
</dbReference>
<dbReference type="EMBL" id="JAWJWF010000001">
    <property type="protein sequence ID" value="KAK6640437.1"/>
    <property type="molecule type" value="Genomic_DNA"/>
</dbReference>
<feature type="transmembrane region" description="Helical" evidence="6">
    <location>
        <begin position="502"/>
        <end position="521"/>
    </location>
</feature>
<reference evidence="8 9" key="1">
    <citation type="submission" date="2023-09" db="EMBL/GenBank/DDBJ databases">
        <title>Genomes of two closely related lineages of the louse Polyplax serrata with different host specificities.</title>
        <authorList>
            <person name="Martinu J."/>
            <person name="Tarabai H."/>
            <person name="Stefka J."/>
            <person name="Hypsa V."/>
        </authorList>
    </citation>
    <scope>NUCLEOTIDE SEQUENCE [LARGE SCALE GENOMIC DNA]</scope>
    <source>
        <strain evidence="8">98ZLc_SE</strain>
    </source>
</reference>
<evidence type="ECO:0000256" key="5">
    <source>
        <dbReference type="ARBA" id="ARBA00023136"/>
    </source>
</evidence>
<evidence type="ECO:0000259" key="7">
    <source>
        <dbReference type="PROSITE" id="PS50850"/>
    </source>
</evidence>
<dbReference type="Gene3D" id="1.20.1250.20">
    <property type="entry name" value="MFS general substrate transporter like domains"/>
    <property type="match status" value="1"/>
</dbReference>
<evidence type="ECO:0000256" key="1">
    <source>
        <dbReference type="ARBA" id="ARBA00004141"/>
    </source>
</evidence>
<evidence type="ECO:0000256" key="2">
    <source>
        <dbReference type="ARBA" id="ARBA00022448"/>
    </source>
</evidence>
<name>A0ABR1BEN7_POLSC</name>
<dbReference type="SUPFAM" id="SSF103473">
    <property type="entry name" value="MFS general substrate transporter"/>
    <property type="match status" value="1"/>
</dbReference>
<evidence type="ECO:0000313" key="9">
    <source>
        <dbReference type="Proteomes" id="UP001359485"/>
    </source>
</evidence>
<dbReference type="PANTHER" id="PTHR23511">
    <property type="entry name" value="SYNAPTIC VESICLE GLYCOPROTEIN 2"/>
    <property type="match status" value="1"/>
</dbReference>
<comment type="subcellular location">
    <subcellularLocation>
        <location evidence="1">Membrane</location>
        <topology evidence="1">Multi-pass membrane protein</topology>
    </subcellularLocation>
</comment>
<gene>
    <name evidence="8" type="ORF">RUM44_012131</name>
</gene>
<dbReference type="InterPro" id="IPR020846">
    <property type="entry name" value="MFS_dom"/>
</dbReference>
<feature type="transmembrane region" description="Helical" evidence="6">
    <location>
        <begin position="414"/>
        <end position="433"/>
    </location>
</feature>
<keyword evidence="2" id="KW-0813">Transport</keyword>
<proteinExistence type="predicted"/>
<keyword evidence="5 6" id="KW-0472">Membrane</keyword>
<feature type="transmembrane region" description="Helical" evidence="6">
    <location>
        <begin position="102"/>
        <end position="120"/>
    </location>
</feature>
<dbReference type="PROSITE" id="PS50850">
    <property type="entry name" value="MFS"/>
    <property type="match status" value="1"/>
</dbReference>
<sequence>MKIPDLRQDEKSVKDNGVADLDTAIKLTGFGKFNICLIAIGGMCFMGSGLEYGLHAYTLPYAKCDLKITTAQAGIVNAMFLAGSITCSVICGAVADTIGRKKVITTALFVGGISTILASFSPNLTMFAVVRFISGFMSGAPGCLIFSYAGEFLADKYRARAICTIGFCWTSAWLLSPLFSWIIIPSGLSFETPFFTYNTWRLFVVIVGGIPNIISGFAITYVLTETPKFLFVQGRQAEAIEILKMMYHKNTGNSPDEYPVKRLVSTYGTDLDDNSDASEANQKKSLKVVLLMMASQIRQIFNPPHLKRALLVSSIYFSNFFGYYGLGLWLPELFNRFQAYYSQFPEGNIGVCELSNYQNITMASPANSTSLTEIVCENRSVNLAVFSNTFIIGAACCTGNLIAIFLTNKVGSRMLSVIGMFVAGLCAAIVYFSRTELQIVLVTCLFMAGVGTAMTTIGACIVNLFPTSVRAAGVCIGILFGRLGAVSSNLIFGLLLDISCEIPFFFLGGVIILGSFFCWLLPKNSEKAVE</sequence>
<keyword evidence="9" id="KW-1185">Reference proteome</keyword>
<organism evidence="8 9">
    <name type="scientific">Polyplax serrata</name>
    <name type="common">Common mouse louse</name>
    <dbReference type="NCBI Taxonomy" id="468196"/>
    <lineage>
        <taxon>Eukaryota</taxon>
        <taxon>Metazoa</taxon>
        <taxon>Ecdysozoa</taxon>
        <taxon>Arthropoda</taxon>
        <taxon>Hexapoda</taxon>
        <taxon>Insecta</taxon>
        <taxon>Pterygota</taxon>
        <taxon>Neoptera</taxon>
        <taxon>Paraneoptera</taxon>
        <taxon>Psocodea</taxon>
        <taxon>Troctomorpha</taxon>
        <taxon>Phthiraptera</taxon>
        <taxon>Anoplura</taxon>
        <taxon>Polyplacidae</taxon>
        <taxon>Polyplax</taxon>
    </lineage>
</organism>
<feature type="transmembrane region" description="Helical" evidence="6">
    <location>
        <begin position="161"/>
        <end position="183"/>
    </location>
</feature>
<feature type="transmembrane region" description="Helical" evidence="6">
    <location>
        <begin position="309"/>
        <end position="330"/>
    </location>
</feature>
<keyword evidence="3 6" id="KW-0812">Transmembrane</keyword>
<feature type="domain" description="Major facilitator superfamily (MFS) profile" evidence="7">
    <location>
        <begin position="37"/>
        <end position="526"/>
    </location>
</feature>
<feature type="transmembrane region" description="Helical" evidence="6">
    <location>
        <begin position="74"/>
        <end position="95"/>
    </location>
</feature>
<feature type="transmembrane region" description="Helical" evidence="6">
    <location>
        <begin position="203"/>
        <end position="223"/>
    </location>
</feature>
<protein>
    <recommendedName>
        <fullName evidence="7">Major facilitator superfamily (MFS) profile domain-containing protein</fullName>
    </recommendedName>
</protein>
<dbReference type="InterPro" id="IPR005829">
    <property type="entry name" value="Sugar_transporter_CS"/>
</dbReference>
<feature type="transmembrane region" description="Helical" evidence="6">
    <location>
        <begin position="472"/>
        <end position="496"/>
    </location>
</feature>
<feature type="transmembrane region" description="Helical" evidence="6">
    <location>
        <begin position="35"/>
        <end position="54"/>
    </location>
</feature>
<evidence type="ECO:0000256" key="3">
    <source>
        <dbReference type="ARBA" id="ARBA00022692"/>
    </source>
</evidence>
<evidence type="ECO:0000313" key="8">
    <source>
        <dbReference type="EMBL" id="KAK6640437.1"/>
    </source>
</evidence>
<feature type="transmembrane region" description="Helical" evidence="6">
    <location>
        <begin position="385"/>
        <end position="407"/>
    </location>
</feature>
<accession>A0ABR1BEN7</accession>
<dbReference type="Proteomes" id="UP001359485">
    <property type="component" value="Unassembled WGS sequence"/>
</dbReference>
<comment type="caution">
    <text evidence="8">The sequence shown here is derived from an EMBL/GenBank/DDBJ whole genome shotgun (WGS) entry which is preliminary data.</text>
</comment>
<feature type="transmembrane region" description="Helical" evidence="6">
    <location>
        <begin position="126"/>
        <end position="149"/>
    </location>
</feature>
<dbReference type="InterPro" id="IPR011701">
    <property type="entry name" value="MFS"/>
</dbReference>
<feature type="transmembrane region" description="Helical" evidence="6">
    <location>
        <begin position="439"/>
        <end position="465"/>
    </location>
</feature>
<dbReference type="InterPro" id="IPR036259">
    <property type="entry name" value="MFS_trans_sf"/>
</dbReference>
<dbReference type="PANTHER" id="PTHR23511:SF38">
    <property type="entry name" value="SYNAPTIC VESICLE 2-RELATED PROTEIN-LIKE PROTEIN"/>
    <property type="match status" value="1"/>
</dbReference>
<dbReference type="Pfam" id="PF07690">
    <property type="entry name" value="MFS_1"/>
    <property type="match status" value="2"/>
</dbReference>
<keyword evidence="4 6" id="KW-1133">Transmembrane helix</keyword>
<evidence type="ECO:0000256" key="6">
    <source>
        <dbReference type="SAM" id="Phobius"/>
    </source>
</evidence>
<evidence type="ECO:0000256" key="4">
    <source>
        <dbReference type="ARBA" id="ARBA00022989"/>
    </source>
</evidence>